<comment type="caution">
    <text evidence="6">The sequence shown here is derived from an EMBL/GenBank/DDBJ whole genome shotgun (WGS) entry which is preliminary data.</text>
</comment>
<gene>
    <name evidence="6" type="ORF">PsYK624_013250</name>
</gene>
<accession>A0A9P3FZ90</accession>
<evidence type="ECO:0000313" key="6">
    <source>
        <dbReference type="EMBL" id="GJE85247.1"/>
    </source>
</evidence>
<feature type="domain" description="MYND-type" evidence="5">
    <location>
        <begin position="337"/>
        <end position="377"/>
    </location>
</feature>
<name>A0A9P3FZ90_9APHY</name>
<evidence type="ECO:0000256" key="2">
    <source>
        <dbReference type="ARBA" id="ARBA00022771"/>
    </source>
</evidence>
<evidence type="ECO:0000259" key="5">
    <source>
        <dbReference type="PROSITE" id="PS50865"/>
    </source>
</evidence>
<dbReference type="EMBL" id="BPQB01000002">
    <property type="protein sequence ID" value="GJE85247.1"/>
    <property type="molecule type" value="Genomic_DNA"/>
</dbReference>
<keyword evidence="1" id="KW-0479">Metal-binding</keyword>
<evidence type="ECO:0000256" key="1">
    <source>
        <dbReference type="ARBA" id="ARBA00022723"/>
    </source>
</evidence>
<dbReference type="Gene3D" id="6.10.140.2220">
    <property type="match status" value="1"/>
</dbReference>
<protein>
    <submittedName>
        <fullName evidence="6">Zinc finger MYND domain-containing protein</fullName>
    </submittedName>
</protein>
<proteinExistence type="predicted"/>
<organism evidence="6 7">
    <name type="scientific">Phanerochaete sordida</name>
    <dbReference type="NCBI Taxonomy" id="48140"/>
    <lineage>
        <taxon>Eukaryota</taxon>
        <taxon>Fungi</taxon>
        <taxon>Dikarya</taxon>
        <taxon>Basidiomycota</taxon>
        <taxon>Agaricomycotina</taxon>
        <taxon>Agaricomycetes</taxon>
        <taxon>Polyporales</taxon>
        <taxon>Phanerochaetaceae</taxon>
        <taxon>Phanerochaete</taxon>
    </lineage>
</organism>
<dbReference type="PROSITE" id="PS01360">
    <property type="entry name" value="ZF_MYND_1"/>
    <property type="match status" value="1"/>
</dbReference>
<dbReference type="AlphaFoldDB" id="A0A9P3FZ90"/>
<keyword evidence="7" id="KW-1185">Reference proteome</keyword>
<evidence type="ECO:0000256" key="4">
    <source>
        <dbReference type="PROSITE-ProRule" id="PRU00134"/>
    </source>
</evidence>
<evidence type="ECO:0000313" key="7">
    <source>
        <dbReference type="Proteomes" id="UP000703269"/>
    </source>
</evidence>
<dbReference type="Proteomes" id="UP000703269">
    <property type="component" value="Unassembled WGS sequence"/>
</dbReference>
<dbReference type="OrthoDB" id="432970at2759"/>
<dbReference type="GO" id="GO:0008270">
    <property type="term" value="F:zinc ion binding"/>
    <property type="evidence" value="ECO:0007669"/>
    <property type="project" value="UniProtKB-KW"/>
</dbReference>
<dbReference type="SUPFAM" id="SSF144232">
    <property type="entry name" value="HIT/MYND zinc finger-like"/>
    <property type="match status" value="1"/>
</dbReference>
<keyword evidence="2 4" id="KW-0863">Zinc-finger</keyword>
<reference evidence="6 7" key="1">
    <citation type="submission" date="2021-08" db="EMBL/GenBank/DDBJ databases">
        <title>Draft Genome Sequence of Phanerochaete sordida strain YK-624.</title>
        <authorList>
            <person name="Mori T."/>
            <person name="Dohra H."/>
            <person name="Suzuki T."/>
            <person name="Kawagishi H."/>
            <person name="Hirai H."/>
        </authorList>
    </citation>
    <scope>NUCLEOTIDE SEQUENCE [LARGE SCALE GENOMIC DNA]</scope>
    <source>
        <strain evidence="6 7">YK-624</strain>
    </source>
</reference>
<keyword evidence="3" id="KW-0862">Zinc</keyword>
<dbReference type="Pfam" id="PF01753">
    <property type="entry name" value="zf-MYND"/>
    <property type="match status" value="1"/>
</dbReference>
<dbReference type="PROSITE" id="PS50865">
    <property type="entry name" value="ZF_MYND_2"/>
    <property type="match status" value="1"/>
</dbReference>
<dbReference type="InterPro" id="IPR002893">
    <property type="entry name" value="Znf_MYND"/>
</dbReference>
<sequence>MRVLIGSEKVDINFFQPITGQRARLRINRKEAWIEVFGVIVSPSKLGQLEGSPALRRFPVLGTGVTGPSFAWNMHRVPLRHLPRISVLQQERLKWVNHHVDFSLSDREQEIRATRLATDSLVALKLSVNTILKCFVGSAEGRYEVFVLSRANGVPELVIFAHALRLDLGSHTIVADGYALPVTRDMPKALLKTLDAVPSRHLRLSDDEMESWKCLLPALVERCRDWTHSEGCAYAPGTTVPISTEPGKSPICSCGAGRVAPDFAAQKHAAPFAAHATRIALSPLFSVSYVDPTGAAALRDAAAVPQLLRDHEVNEAAVLLLALRGGRLGQDDSDTMCKGCGVWIPRGLRKRCGACRTAVYCSEHCQREAWASHKLSCAGRTRP</sequence>
<evidence type="ECO:0000256" key="3">
    <source>
        <dbReference type="ARBA" id="ARBA00022833"/>
    </source>
</evidence>